<dbReference type="Gramene" id="TuG1812G0200005358.01.T01">
    <property type="protein sequence ID" value="TuG1812G0200005358.01.T01.cds366361"/>
    <property type="gene ID" value="TuG1812G0200005358.01"/>
</dbReference>
<reference evidence="2" key="1">
    <citation type="journal article" date="2013" name="Nature">
        <title>Draft genome of the wheat A-genome progenitor Triticum urartu.</title>
        <authorList>
            <person name="Ling H.Q."/>
            <person name="Zhao S."/>
            <person name="Liu D."/>
            <person name="Wang J."/>
            <person name="Sun H."/>
            <person name="Zhang C."/>
            <person name="Fan H."/>
            <person name="Li D."/>
            <person name="Dong L."/>
            <person name="Tao Y."/>
            <person name="Gao C."/>
            <person name="Wu H."/>
            <person name="Li Y."/>
            <person name="Cui Y."/>
            <person name="Guo X."/>
            <person name="Zheng S."/>
            <person name="Wang B."/>
            <person name="Yu K."/>
            <person name="Liang Q."/>
            <person name="Yang W."/>
            <person name="Lou X."/>
            <person name="Chen J."/>
            <person name="Feng M."/>
            <person name="Jian J."/>
            <person name="Zhang X."/>
            <person name="Luo G."/>
            <person name="Jiang Y."/>
            <person name="Liu J."/>
            <person name="Wang Z."/>
            <person name="Sha Y."/>
            <person name="Zhang B."/>
            <person name="Wu H."/>
            <person name="Tang D."/>
            <person name="Shen Q."/>
            <person name="Xue P."/>
            <person name="Zou S."/>
            <person name="Wang X."/>
            <person name="Liu X."/>
            <person name="Wang F."/>
            <person name="Yang Y."/>
            <person name="An X."/>
            <person name="Dong Z."/>
            <person name="Zhang K."/>
            <person name="Zhang X."/>
            <person name="Luo M.C."/>
            <person name="Dvorak J."/>
            <person name="Tong Y."/>
            <person name="Wang J."/>
            <person name="Yang H."/>
            <person name="Li Z."/>
            <person name="Wang D."/>
            <person name="Zhang A."/>
            <person name="Wang J."/>
        </authorList>
    </citation>
    <scope>NUCLEOTIDE SEQUENCE</scope>
    <source>
        <strain evidence="2">cv. G1812</strain>
    </source>
</reference>
<name>A0A8R7TN29_TRIUA</name>
<dbReference type="Proteomes" id="UP000015106">
    <property type="component" value="Chromosome 2"/>
</dbReference>
<reference evidence="1" key="3">
    <citation type="submission" date="2022-06" db="UniProtKB">
        <authorList>
            <consortium name="EnsemblPlants"/>
        </authorList>
    </citation>
    <scope>IDENTIFICATION</scope>
</reference>
<reference evidence="1" key="2">
    <citation type="submission" date="2018-03" db="EMBL/GenBank/DDBJ databases">
        <title>The Triticum urartu genome reveals the dynamic nature of wheat genome evolution.</title>
        <authorList>
            <person name="Ling H."/>
            <person name="Ma B."/>
            <person name="Shi X."/>
            <person name="Liu H."/>
            <person name="Dong L."/>
            <person name="Sun H."/>
            <person name="Cao Y."/>
            <person name="Gao Q."/>
            <person name="Zheng S."/>
            <person name="Li Y."/>
            <person name="Yu Y."/>
            <person name="Du H."/>
            <person name="Qi M."/>
            <person name="Li Y."/>
            <person name="Yu H."/>
            <person name="Cui Y."/>
            <person name="Wang N."/>
            <person name="Chen C."/>
            <person name="Wu H."/>
            <person name="Zhao Y."/>
            <person name="Zhang J."/>
            <person name="Li Y."/>
            <person name="Zhou W."/>
            <person name="Zhang B."/>
            <person name="Hu W."/>
            <person name="Eijk M."/>
            <person name="Tang J."/>
            <person name="Witsenboer H."/>
            <person name="Zhao S."/>
            <person name="Li Z."/>
            <person name="Zhang A."/>
            <person name="Wang D."/>
            <person name="Liang C."/>
        </authorList>
    </citation>
    <scope>NUCLEOTIDE SEQUENCE [LARGE SCALE GENOMIC DNA]</scope>
    <source>
        <strain evidence="1">cv. G1812</strain>
    </source>
</reference>
<evidence type="ECO:0000313" key="2">
    <source>
        <dbReference type="Proteomes" id="UP000015106"/>
    </source>
</evidence>
<sequence length="55" mass="6288">MRVHLLKPNVMTNRRVYSMQRIATRRLLGACDNGIISGSILLGGRMPFELVFWTP</sequence>
<dbReference type="AlphaFoldDB" id="A0A8R7TN29"/>
<protein>
    <submittedName>
        <fullName evidence="1">Uncharacterized protein</fullName>
    </submittedName>
</protein>
<organism evidence="1 2">
    <name type="scientific">Triticum urartu</name>
    <name type="common">Red wild einkorn</name>
    <name type="synonym">Crithodium urartu</name>
    <dbReference type="NCBI Taxonomy" id="4572"/>
    <lineage>
        <taxon>Eukaryota</taxon>
        <taxon>Viridiplantae</taxon>
        <taxon>Streptophyta</taxon>
        <taxon>Embryophyta</taxon>
        <taxon>Tracheophyta</taxon>
        <taxon>Spermatophyta</taxon>
        <taxon>Magnoliopsida</taxon>
        <taxon>Liliopsida</taxon>
        <taxon>Poales</taxon>
        <taxon>Poaceae</taxon>
        <taxon>BOP clade</taxon>
        <taxon>Pooideae</taxon>
        <taxon>Triticodae</taxon>
        <taxon>Triticeae</taxon>
        <taxon>Triticinae</taxon>
        <taxon>Triticum</taxon>
    </lineage>
</organism>
<accession>A0A8R7TN29</accession>
<evidence type="ECO:0000313" key="1">
    <source>
        <dbReference type="EnsemblPlants" id="TuG1812G0200005358.01.T01.cds366361"/>
    </source>
</evidence>
<keyword evidence="2" id="KW-1185">Reference proteome</keyword>
<proteinExistence type="predicted"/>
<dbReference type="EnsemblPlants" id="TuG1812G0200005358.01.T01">
    <property type="protein sequence ID" value="TuG1812G0200005358.01.T01.cds366361"/>
    <property type="gene ID" value="TuG1812G0200005358.01"/>
</dbReference>